<name>A0A9K3JBE2_HELAN</name>
<reference evidence="1" key="2">
    <citation type="submission" date="2020-06" db="EMBL/GenBank/DDBJ databases">
        <title>Helianthus annuus Genome sequencing and assembly Release 2.</title>
        <authorList>
            <person name="Gouzy J."/>
            <person name="Langlade N."/>
            <person name="Munos S."/>
        </authorList>
    </citation>
    <scope>NUCLEOTIDE SEQUENCE</scope>
    <source>
        <tissue evidence="1">Leaves</tissue>
    </source>
</reference>
<accession>A0A9K3JBE2</accession>
<dbReference type="Proteomes" id="UP000215914">
    <property type="component" value="Unassembled WGS sequence"/>
</dbReference>
<sequence length="200" mass="21927">MKSRRWTFDQSYQWQLQEYAQKIQTAVEASGGGGGGGGGALPPISDSGALFSFRFTNQTNVQPAFPAFNTAAATTSIFTRAYIPQPNQFTFGAAAQIENAPQNLVSSGPNSVNPNATDVWVLNFCFLACDILLSTIEQYMHPGSGMELEERLLACLCMYNYTFGRETNSIIRGCKRVTQTPFEYNVDGRGIAKSCRLLYA</sequence>
<evidence type="ECO:0000313" key="1">
    <source>
        <dbReference type="EMBL" id="KAF5811420.1"/>
    </source>
</evidence>
<dbReference type="Gramene" id="mRNA:HanXRQr2_Chr04g0181171">
    <property type="protein sequence ID" value="mRNA:HanXRQr2_Chr04g0181171"/>
    <property type="gene ID" value="HanXRQr2_Chr04g0181171"/>
</dbReference>
<keyword evidence="2" id="KW-1185">Reference proteome</keyword>
<dbReference type="EMBL" id="MNCJ02000319">
    <property type="protein sequence ID" value="KAF5811420.1"/>
    <property type="molecule type" value="Genomic_DNA"/>
</dbReference>
<protein>
    <submittedName>
        <fullName evidence="1">Uncharacterized protein</fullName>
    </submittedName>
</protein>
<reference evidence="1" key="1">
    <citation type="journal article" date="2017" name="Nature">
        <title>The sunflower genome provides insights into oil metabolism, flowering and Asterid evolution.</title>
        <authorList>
            <person name="Badouin H."/>
            <person name="Gouzy J."/>
            <person name="Grassa C.J."/>
            <person name="Murat F."/>
            <person name="Staton S.E."/>
            <person name="Cottret L."/>
            <person name="Lelandais-Briere C."/>
            <person name="Owens G.L."/>
            <person name="Carrere S."/>
            <person name="Mayjonade B."/>
            <person name="Legrand L."/>
            <person name="Gill N."/>
            <person name="Kane N.C."/>
            <person name="Bowers J.E."/>
            <person name="Hubner S."/>
            <person name="Bellec A."/>
            <person name="Berard A."/>
            <person name="Berges H."/>
            <person name="Blanchet N."/>
            <person name="Boniface M.C."/>
            <person name="Brunel D."/>
            <person name="Catrice O."/>
            <person name="Chaidir N."/>
            <person name="Claudel C."/>
            <person name="Donnadieu C."/>
            <person name="Faraut T."/>
            <person name="Fievet G."/>
            <person name="Helmstetter N."/>
            <person name="King M."/>
            <person name="Knapp S.J."/>
            <person name="Lai Z."/>
            <person name="Le Paslier M.C."/>
            <person name="Lippi Y."/>
            <person name="Lorenzon L."/>
            <person name="Mandel J.R."/>
            <person name="Marage G."/>
            <person name="Marchand G."/>
            <person name="Marquand E."/>
            <person name="Bret-Mestries E."/>
            <person name="Morien E."/>
            <person name="Nambeesan S."/>
            <person name="Nguyen T."/>
            <person name="Pegot-Espagnet P."/>
            <person name="Pouilly N."/>
            <person name="Raftis F."/>
            <person name="Sallet E."/>
            <person name="Schiex T."/>
            <person name="Thomas J."/>
            <person name="Vandecasteele C."/>
            <person name="Vares D."/>
            <person name="Vear F."/>
            <person name="Vautrin S."/>
            <person name="Crespi M."/>
            <person name="Mangin B."/>
            <person name="Burke J.M."/>
            <person name="Salse J."/>
            <person name="Munos S."/>
            <person name="Vincourt P."/>
            <person name="Rieseberg L.H."/>
            <person name="Langlade N.B."/>
        </authorList>
    </citation>
    <scope>NUCLEOTIDE SEQUENCE</scope>
    <source>
        <tissue evidence="1">Leaves</tissue>
    </source>
</reference>
<gene>
    <name evidence="1" type="ORF">HanXRQr2_Chr04g0181171</name>
</gene>
<dbReference type="AlphaFoldDB" id="A0A9K3JBE2"/>
<comment type="caution">
    <text evidence="1">The sequence shown here is derived from an EMBL/GenBank/DDBJ whole genome shotgun (WGS) entry which is preliminary data.</text>
</comment>
<organism evidence="1 2">
    <name type="scientific">Helianthus annuus</name>
    <name type="common">Common sunflower</name>
    <dbReference type="NCBI Taxonomy" id="4232"/>
    <lineage>
        <taxon>Eukaryota</taxon>
        <taxon>Viridiplantae</taxon>
        <taxon>Streptophyta</taxon>
        <taxon>Embryophyta</taxon>
        <taxon>Tracheophyta</taxon>
        <taxon>Spermatophyta</taxon>
        <taxon>Magnoliopsida</taxon>
        <taxon>eudicotyledons</taxon>
        <taxon>Gunneridae</taxon>
        <taxon>Pentapetalae</taxon>
        <taxon>asterids</taxon>
        <taxon>campanulids</taxon>
        <taxon>Asterales</taxon>
        <taxon>Asteraceae</taxon>
        <taxon>Asteroideae</taxon>
        <taxon>Heliantheae alliance</taxon>
        <taxon>Heliantheae</taxon>
        <taxon>Helianthus</taxon>
    </lineage>
</organism>
<evidence type="ECO:0000313" key="2">
    <source>
        <dbReference type="Proteomes" id="UP000215914"/>
    </source>
</evidence>
<proteinExistence type="predicted"/>